<feature type="signal peptide" evidence="1">
    <location>
        <begin position="1"/>
        <end position="17"/>
    </location>
</feature>
<evidence type="ECO:0000313" key="2">
    <source>
        <dbReference type="EMBL" id="SEF71426.1"/>
    </source>
</evidence>
<sequence>MLLVMLGFFMMPSVAFACGTKSEKACCKKEAVSQKEKTACCDKGKSSKSHEGCNGGCKHVSCTSSVVSLALSSQVYVALTSQIFSFSPEKQNYYYSEIFISSDFRSIWLPPKIS</sequence>
<name>A0A1H5U8Q0_9FLAO</name>
<feature type="chain" id="PRO_5009285875" description="Lipoprotein" evidence="1">
    <location>
        <begin position="18"/>
        <end position="114"/>
    </location>
</feature>
<evidence type="ECO:0000256" key="1">
    <source>
        <dbReference type="SAM" id="SignalP"/>
    </source>
</evidence>
<gene>
    <name evidence="2" type="ORF">SAMN04488130_102152</name>
</gene>
<dbReference type="AlphaFoldDB" id="A0A1H5U8Q0"/>
<keyword evidence="3" id="KW-1185">Reference proteome</keyword>
<accession>A0A1H5U8Q0</accession>
<proteinExistence type="predicted"/>
<keyword evidence="1" id="KW-0732">Signal</keyword>
<reference evidence="3" key="1">
    <citation type="submission" date="2016-10" db="EMBL/GenBank/DDBJ databases">
        <authorList>
            <person name="Varghese N."/>
            <person name="Submissions S."/>
        </authorList>
    </citation>
    <scope>NUCLEOTIDE SEQUENCE [LARGE SCALE GENOMIC DNA]</scope>
    <source>
        <strain evidence="3">CGMCC 1.9230</strain>
    </source>
</reference>
<dbReference type="Proteomes" id="UP000236737">
    <property type="component" value="Unassembled WGS sequence"/>
</dbReference>
<organism evidence="2 3">
    <name type="scientific">Flavobacterium urumqiense</name>
    <dbReference type="NCBI Taxonomy" id="935224"/>
    <lineage>
        <taxon>Bacteria</taxon>
        <taxon>Pseudomonadati</taxon>
        <taxon>Bacteroidota</taxon>
        <taxon>Flavobacteriia</taxon>
        <taxon>Flavobacteriales</taxon>
        <taxon>Flavobacteriaceae</taxon>
        <taxon>Flavobacterium</taxon>
    </lineage>
</organism>
<evidence type="ECO:0000313" key="3">
    <source>
        <dbReference type="Proteomes" id="UP000236737"/>
    </source>
</evidence>
<dbReference type="EMBL" id="FNVP01000002">
    <property type="protein sequence ID" value="SEF71426.1"/>
    <property type="molecule type" value="Genomic_DNA"/>
</dbReference>
<evidence type="ECO:0008006" key="4">
    <source>
        <dbReference type="Google" id="ProtNLM"/>
    </source>
</evidence>
<protein>
    <recommendedName>
        <fullName evidence="4">Lipoprotein</fullName>
    </recommendedName>
</protein>